<sequence length="186" mass="20659">MESARDSGTSLVFLSANTMYWQVELTASPSGPDRLLTCRKRRGPGRSALWRETAPEQQLIGIQYAGRVPEPSPLIVRNAGHWLWEATGAEEGDELPGLVAGEADRYFPRTVLPEHLRRILLAHSPYEDTEGVVRHQETSLYRAPSGALVFASGTFAWSPALDRPGHTDERIQRATANLLDRICKRG</sequence>
<organism evidence="2 3">
    <name type="scientific">Streptomyces antimycoticus</name>
    <dbReference type="NCBI Taxonomy" id="68175"/>
    <lineage>
        <taxon>Bacteria</taxon>
        <taxon>Bacillati</taxon>
        <taxon>Actinomycetota</taxon>
        <taxon>Actinomycetes</taxon>
        <taxon>Kitasatosporales</taxon>
        <taxon>Streptomycetaceae</taxon>
        <taxon>Streptomyces</taxon>
        <taxon>Streptomyces violaceusniger group</taxon>
    </lineage>
</organism>
<feature type="domain" description="N,N-dimethylformamidase beta subunit-like C-terminal" evidence="1">
    <location>
        <begin position="2"/>
        <end position="164"/>
    </location>
</feature>
<dbReference type="EMBL" id="AP019620">
    <property type="protein sequence ID" value="BBJ42140.1"/>
    <property type="molecule type" value="Genomic_DNA"/>
</dbReference>
<dbReference type="AlphaFoldDB" id="A0A499UNN2"/>
<evidence type="ECO:0000313" key="3">
    <source>
        <dbReference type="Proteomes" id="UP000463951"/>
    </source>
</evidence>
<name>A0A499UNN2_9ACTN</name>
<reference evidence="2 3" key="1">
    <citation type="journal article" date="2020" name="Int. J. Syst. Evol. Microbiol.">
        <title>Reclassification of Streptomyces castelarensis and Streptomyces sporoclivatus as later heterotypic synonyms of Streptomyces antimycoticus.</title>
        <authorList>
            <person name="Komaki H."/>
            <person name="Tamura T."/>
        </authorList>
    </citation>
    <scope>NUCLEOTIDE SEQUENCE [LARGE SCALE GENOMIC DNA]</scope>
    <source>
        <strain evidence="2 3">NBRC 100767</strain>
    </source>
</reference>
<protein>
    <recommendedName>
        <fullName evidence="1">N,N-dimethylformamidase beta subunit-like C-terminal domain-containing protein</fullName>
    </recommendedName>
</protein>
<dbReference type="Pfam" id="PF20254">
    <property type="entry name" value="DMFA2_C"/>
    <property type="match status" value="1"/>
</dbReference>
<evidence type="ECO:0000259" key="1">
    <source>
        <dbReference type="Pfam" id="PF20254"/>
    </source>
</evidence>
<dbReference type="Proteomes" id="UP000463951">
    <property type="component" value="Chromosome"/>
</dbReference>
<dbReference type="InterPro" id="IPR046540">
    <property type="entry name" value="DMFA2_C"/>
</dbReference>
<proteinExistence type="predicted"/>
<evidence type="ECO:0000313" key="2">
    <source>
        <dbReference type="EMBL" id="BBJ42140.1"/>
    </source>
</evidence>
<gene>
    <name evidence="2" type="ORF">SSPO_048580</name>
</gene>
<accession>A0A499UNN2</accession>